<evidence type="ECO:0000256" key="7">
    <source>
        <dbReference type="ARBA" id="ARBA00056181"/>
    </source>
</evidence>
<dbReference type="STRING" id="530564.Psta_2595"/>
<dbReference type="PANTHER" id="PTHR42930">
    <property type="entry name" value="PHOSPHATE-SPECIFIC TRANSPORT SYSTEM ACCESSORY PROTEIN PHOU"/>
    <property type="match status" value="1"/>
</dbReference>
<dbReference type="GO" id="GO:0030643">
    <property type="term" value="P:intracellular phosphate ion homeostasis"/>
    <property type="evidence" value="ECO:0007669"/>
    <property type="project" value="InterPro"/>
</dbReference>
<dbReference type="HOGENOM" id="CLU_078518_3_0_0"/>
<dbReference type="Gene3D" id="1.20.58.220">
    <property type="entry name" value="Phosphate transport system protein phou homolog 2, domain 2"/>
    <property type="match status" value="1"/>
</dbReference>
<feature type="domain" description="PhoU" evidence="9">
    <location>
        <begin position="119"/>
        <end position="204"/>
    </location>
</feature>
<gene>
    <name evidence="10" type="ordered locus">Psta_2595</name>
</gene>
<organism evidence="10 11">
    <name type="scientific">Pirellula staleyi (strain ATCC 27377 / DSM 6068 / ICPB 4128)</name>
    <name type="common">Pirella staleyi</name>
    <dbReference type="NCBI Taxonomy" id="530564"/>
    <lineage>
        <taxon>Bacteria</taxon>
        <taxon>Pseudomonadati</taxon>
        <taxon>Planctomycetota</taxon>
        <taxon>Planctomycetia</taxon>
        <taxon>Pirellulales</taxon>
        <taxon>Pirellulaceae</taxon>
        <taxon>Pirellula</taxon>
    </lineage>
</organism>
<evidence type="ECO:0000256" key="8">
    <source>
        <dbReference type="PIRNR" id="PIRNR003107"/>
    </source>
</evidence>
<evidence type="ECO:0000256" key="3">
    <source>
        <dbReference type="ARBA" id="ARBA00011738"/>
    </source>
</evidence>
<dbReference type="Pfam" id="PF01895">
    <property type="entry name" value="PhoU"/>
    <property type="match status" value="2"/>
</dbReference>
<dbReference type="PIRSF" id="PIRSF003107">
    <property type="entry name" value="PhoU"/>
    <property type="match status" value="1"/>
</dbReference>
<dbReference type="Proteomes" id="UP000001887">
    <property type="component" value="Chromosome"/>
</dbReference>
<comment type="similarity">
    <text evidence="2 8">Belongs to the PhoU family.</text>
</comment>
<dbReference type="GO" id="GO:0006817">
    <property type="term" value="P:phosphate ion transport"/>
    <property type="evidence" value="ECO:0007669"/>
    <property type="project" value="UniProtKB-KW"/>
</dbReference>
<keyword evidence="11" id="KW-1185">Reference proteome</keyword>
<evidence type="ECO:0000256" key="4">
    <source>
        <dbReference type="ARBA" id="ARBA00022448"/>
    </source>
</evidence>
<evidence type="ECO:0000259" key="9">
    <source>
        <dbReference type="Pfam" id="PF01895"/>
    </source>
</evidence>
<dbReference type="OrthoDB" id="9814256at2"/>
<protein>
    <recommendedName>
        <fullName evidence="8">Phosphate-specific transport system accessory protein PhoU</fullName>
    </recommendedName>
</protein>
<feature type="domain" description="PhoU" evidence="9">
    <location>
        <begin position="18"/>
        <end position="103"/>
    </location>
</feature>
<sequence>MSKHLQRDLENLNTELLTISSMVEEMIDKATQALAERKHELATQVVESDSFVDQREVHVEEECLKMLALHQPVAVDLRRIATVMKVNNDLERIADLAVSIAQRALAMDEYPAFPIPERLSRMVVLTTQMVRGTMDAFVNADNAAARRIMAMDHEVDQYNCDIIAELQNLMQKRSELVSPALHCFSAVRHLERIADHATNIAEDVVYLVEGDIVRHRNHSSEQSPSS</sequence>
<keyword evidence="4 8" id="KW-0813">Transport</keyword>
<reference evidence="10 11" key="1">
    <citation type="journal article" date="2009" name="Stand. Genomic Sci.">
        <title>Complete genome sequence of Pirellula staleyi type strain (ATCC 27377).</title>
        <authorList>
            <person name="Clum A."/>
            <person name="Tindall B.J."/>
            <person name="Sikorski J."/>
            <person name="Ivanova N."/>
            <person name="Mavrommatis K."/>
            <person name="Lucas S."/>
            <person name="Glavina del Rio T."/>
            <person name="Nolan M."/>
            <person name="Chen F."/>
            <person name="Tice H."/>
            <person name="Pitluck S."/>
            <person name="Cheng J.F."/>
            <person name="Chertkov O."/>
            <person name="Brettin T."/>
            <person name="Han C."/>
            <person name="Detter J.C."/>
            <person name="Kuske C."/>
            <person name="Bruce D."/>
            <person name="Goodwin L."/>
            <person name="Ovchinikova G."/>
            <person name="Pati A."/>
            <person name="Mikhailova N."/>
            <person name="Chen A."/>
            <person name="Palaniappan K."/>
            <person name="Land M."/>
            <person name="Hauser L."/>
            <person name="Chang Y.J."/>
            <person name="Jeffries C.D."/>
            <person name="Chain P."/>
            <person name="Rohde M."/>
            <person name="Goker M."/>
            <person name="Bristow J."/>
            <person name="Eisen J.A."/>
            <person name="Markowitz V."/>
            <person name="Hugenholtz P."/>
            <person name="Kyrpides N.C."/>
            <person name="Klenk H.P."/>
            <person name="Lapidus A."/>
        </authorList>
    </citation>
    <scope>NUCLEOTIDE SEQUENCE [LARGE SCALE GENOMIC DNA]</scope>
    <source>
        <strain evidence="11">ATCC 27377 / DSM 6068 / ICPB 4128</strain>
    </source>
</reference>
<evidence type="ECO:0000313" key="11">
    <source>
        <dbReference type="Proteomes" id="UP000001887"/>
    </source>
</evidence>
<proteinExistence type="inferred from homology"/>
<dbReference type="eggNOG" id="COG0704">
    <property type="taxonomic scope" value="Bacteria"/>
</dbReference>
<dbReference type="InterPro" id="IPR028366">
    <property type="entry name" value="PhoU"/>
</dbReference>
<evidence type="ECO:0000256" key="2">
    <source>
        <dbReference type="ARBA" id="ARBA00008107"/>
    </source>
</evidence>
<dbReference type="AlphaFoldDB" id="D2R5T2"/>
<accession>D2R5T2</accession>
<evidence type="ECO:0000256" key="5">
    <source>
        <dbReference type="ARBA" id="ARBA00022490"/>
    </source>
</evidence>
<dbReference type="KEGG" id="psl:Psta_2595"/>
<comment type="subcellular location">
    <subcellularLocation>
        <location evidence="1 8">Cytoplasm</location>
    </subcellularLocation>
</comment>
<evidence type="ECO:0000313" key="10">
    <source>
        <dbReference type="EMBL" id="ADB17264.1"/>
    </source>
</evidence>
<dbReference type="FunFam" id="1.20.58.220:FF:000004">
    <property type="entry name" value="Phosphate-specific transport system accessory protein PhoU"/>
    <property type="match status" value="1"/>
</dbReference>
<name>D2R5T2_PIRSD</name>
<evidence type="ECO:0000256" key="1">
    <source>
        <dbReference type="ARBA" id="ARBA00004496"/>
    </source>
</evidence>
<dbReference type="InterPro" id="IPR038078">
    <property type="entry name" value="PhoU-like_sf"/>
</dbReference>
<dbReference type="GO" id="GO:0005737">
    <property type="term" value="C:cytoplasm"/>
    <property type="evidence" value="ECO:0007669"/>
    <property type="project" value="UniProtKB-SubCell"/>
</dbReference>
<evidence type="ECO:0000256" key="6">
    <source>
        <dbReference type="ARBA" id="ARBA00022592"/>
    </source>
</evidence>
<keyword evidence="5 8" id="KW-0963">Cytoplasm</keyword>
<keyword evidence="6 8" id="KW-0592">Phosphate transport</keyword>
<dbReference type="InterPro" id="IPR026022">
    <property type="entry name" value="PhoU_dom"/>
</dbReference>
<comment type="function">
    <text evidence="7 8">Plays a role in the regulation of phosphate uptake.</text>
</comment>
<dbReference type="EMBL" id="CP001848">
    <property type="protein sequence ID" value="ADB17264.1"/>
    <property type="molecule type" value="Genomic_DNA"/>
</dbReference>
<dbReference type="SUPFAM" id="SSF109755">
    <property type="entry name" value="PhoU-like"/>
    <property type="match status" value="1"/>
</dbReference>
<dbReference type="PANTHER" id="PTHR42930:SF3">
    <property type="entry name" value="PHOSPHATE-SPECIFIC TRANSPORT SYSTEM ACCESSORY PROTEIN PHOU"/>
    <property type="match status" value="1"/>
</dbReference>
<comment type="subunit">
    <text evidence="3 8">Homodimer.</text>
</comment>
<dbReference type="GO" id="GO:0045936">
    <property type="term" value="P:negative regulation of phosphate metabolic process"/>
    <property type="evidence" value="ECO:0007669"/>
    <property type="project" value="InterPro"/>
</dbReference>
<dbReference type="NCBIfam" id="TIGR02135">
    <property type="entry name" value="phoU_full"/>
    <property type="match status" value="1"/>
</dbReference>